<feature type="binding site" evidence="9">
    <location>
        <position position="160"/>
    </location>
    <ligand>
        <name>[4Fe-4S] cluster</name>
        <dbReference type="ChEBI" id="CHEBI:49883"/>
    </ligand>
</feature>
<dbReference type="NCBIfam" id="TIGR01196">
    <property type="entry name" value="edd"/>
    <property type="match status" value="1"/>
</dbReference>
<dbReference type="InterPro" id="IPR020558">
    <property type="entry name" value="DiOHA_6PGluconate_deHydtase_CS"/>
</dbReference>
<dbReference type="GO" id="GO:0046872">
    <property type="term" value="F:metal ion binding"/>
    <property type="evidence" value="ECO:0007669"/>
    <property type="project" value="UniProtKB-KW"/>
</dbReference>
<dbReference type="PANTHER" id="PTHR43661:SF1">
    <property type="entry name" value="PHOSPHOGLUCONATE DEHYDRATASE"/>
    <property type="match status" value="1"/>
</dbReference>
<keyword evidence="7 9" id="KW-0456">Lyase</keyword>
<dbReference type="InterPro" id="IPR004786">
    <property type="entry name" value="6-phosphgluc_deHydtase"/>
</dbReference>
<dbReference type="SUPFAM" id="SSF52016">
    <property type="entry name" value="LeuD/IlvD-like"/>
    <property type="match status" value="1"/>
</dbReference>
<dbReference type="RefSeq" id="WP_053937381.1">
    <property type="nucleotide sequence ID" value="NZ_LAQT01000006.1"/>
</dbReference>
<dbReference type="OrthoDB" id="9807077at2"/>
<keyword evidence="5 9" id="KW-0411">Iron-sulfur</keyword>
<dbReference type="GO" id="GO:0009255">
    <property type="term" value="P:Entner-Doudoroff pathway through 6-phosphogluconate"/>
    <property type="evidence" value="ECO:0007669"/>
    <property type="project" value="UniProtKB-UniRule"/>
</dbReference>
<comment type="function">
    <text evidence="9">Catalyzes the dehydration of 6-phospho-D-gluconate to 2-dehydro-3-deoxy-6-phospho-D-gluconate.</text>
</comment>
<keyword evidence="4 9" id="KW-0408">Iron</keyword>
<dbReference type="InterPro" id="IPR042096">
    <property type="entry name" value="Dihydro-acid_dehy_C"/>
</dbReference>
<dbReference type="PROSITE" id="PS00887">
    <property type="entry name" value="ILVD_EDD_2"/>
    <property type="match status" value="1"/>
</dbReference>
<evidence type="ECO:0000256" key="1">
    <source>
        <dbReference type="ARBA" id="ARBA00006486"/>
    </source>
</evidence>
<feature type="domain" description="Dihydroxy-acid/6-phosphogluconate dehydratase N-terminal" evidence="11">
    <location>
        <begin position="72"/>
        <end position="385"/>
    </location>
</feature>
<dbReference type="Pfam" id="PF00920">
    <property type="entry name" value="ILVD_EDD_N"/>
    <property type="match status" value="1"/>
</dbReference>
<keyword evidence="6 9" id="KW-0311">Gluconate utilization</keyword>
<dbReference type="GO" id="GO:0005829">
    <property type="term" value="C:cytosol"/>
    <property type="evidence" value="ECO:0007669"/>
    <property type="project" value="TreeGrafter"/>
</dbReference>
<evidence type="ECO:0000259" key="11">
    <source>
        <dbReference type="Pfam" id="PF00920"/>
    </source>
</evidence>
<dbReference type="InterPro" id="IPR056740">
    <property type="entry name" value="ILV_EDD_C"/>
</dbReference>
<evidence type="ECO:0000256" key="6">
    <source>
        <dbReference type="ARBA" id="ARBA00023064"/>
    </source>
</evidence>
<dbReference type="GO" id="GO:0019521">
    <property type="term" value="P:D-gluconate metabolic process"/>
    <property type="evidence" value="ECO:0007669"/>
    <property type="project" value="UniProtKB-KW"/>
</dbReference>
<dbReference type="PATRIC" id="fig|857265.3.peg.1765"/>
<dbReference type="HAMAP" id="MF_02094">
    <property type="entry name" value="Edd"/>
    <property type="match status" value="1"/>
</dbReference>
<comment type="pathway">
    <text evidence="9">Carbohydrate metabolism; Entner-Doudoroff pathway.</text>
</comment>
<dbReference type="GO" id="GO:0004456">
    <property type="term" value="F:phosphogluconate dehydratase activity"/>
    <property type="evidence" value="ECO:0007669"/>
    <property type="project" value="UniProtKB-UniRule"/>
</dbReference>
<dbReference type="PANTHER" id="PTHR43661">
    <property type="entry name" value="D-XYLONATE DEHYDRATASE"/>
    <property type="match status" value="1"/>
</dbReference>
<dbReference type="Gene3D" id="3.50.30.80">
    <property type="entry name" value="IlvD/EDD C-terminal domain-like"/>
    <property type="match status" value="1"/>
</dbReference>
<reference evidence="13 14" key="1">
    <citation type="submission" date="2015-07" db="EMBL/GenBank/DDBJ databases">
        <title>Draft genome sequence of the Amantichitinum ursilacus IGB-41, a new chitin-degrading bacterium.</title>
        <authorList>
            <person name="Kirstahler P."/>
            <person name="Guenther M."/>
            <person name="Grumaz C."/>
            <person name="Rupp S."/>
            <person name="Zibek S."/>
            <person name="Sohn K."/>
        </authorList>
    </citation>
    <scope>NUCLEOTIDE SEQUENCE [LARGE SCALE GENOMIC DNA]</scope>
    <source>
        <strain evidence="13 14">IGB-41</strain>
    </source>
</reference>
<dbReference type="GO" id="GO:0051539">
    <property type="term" value="F:4 iron, 4 sulfur cluster binding"/>
    <property type="evidence" value="ECO:0007669"/>
    <property type="project" value="UniProtKB-UniRule"/>
</dbReference>
<dbReference type="EMBL" id="LAQT01000006">
    <property type="protein sequence ID" value="KPC53568.1"/>
    <property type="molecule type" value="Genomic_DNA"/>
</dbReference>
<keyword evidence="2 9" id="KW-0004">4Fe-4S</keyword>
<evidence type="ECO:0000256" key="2">
    <source>
        <dbReference type="ARBA" id="ARBA00022485"/>
    </source>
</evidence>
<keyword evidence="8 9" id="KW-0119">Carbohydrate metabolism</keyword>
<evidence type="ECO:0000256" key="5">
    <source>
        <dbReference type="ARBA" id="ARBA00023014"/>
    </source>
</evidence>
<dbReference type="EC" id="4.2.1.12" evidence="9 10"/>
<gene>
    <name evidence="9 13" type="primary">edd</name>
    <name evidence="13" type="ORF">WG78_08605</name>
</gene>
<evidence type="ECO:0000259" key="12">
    <source>
        <dbReference type="Pfam" id="PF24877"/>
    </source>
</evidence>
<evidence type="ECO:0000256" key="9">
    <source>
        <dbReference type="HAMAP-Rule" id="MF_02094"/>
    </source>
</evidence>
<evidence type="ECO:0000256" key="8">
    <source>
        <dbReference type="ARBA" id="ARBA00023277"/>
    </source>
</evidence>
<keyword evidence="3 9" id="KW-0479">Metal-binding</keyword>
<dbReference type="AlphaFoldDB" id="A0A0N0GPK5"/>
<dbReference type="UniPathway" id="UPA00226"/>
<dbReference type="STRING" id="857265.WG78_08605"/>
<organism evidence="13 14">
    <name type="scientific">Amantichitinum ursilacus</name>
    <dbReference type="NCBI Taxonomy" id="857265"/>
    <lineage>
        <taxon>Bacteria</taxon>
        <taxon>Pseudomonadati</taxon>
        <taxon>Pseudomonadota</taxon>
        <taxon>Betaproteobacteria</taxon>
        <taxon>Neisseriales</taxon>
        <taxon>Chitinibacteraceae</taxon>
        <taxon>Amantichitinum</taxon>
    </lineage>
</organism>
<evidence type="ECO:0000256" key="4">
    <source>
        <dbReference type="ARBA" id="ARBA00023004"/>
    </source>
</evidence>
<evidence type="ECO:0000256" key="3">
    <source>
        <dbReference type="ARBA" id="ARBA00022723"/>
    </source>
</evidence>
<dbReference type="Proteomes" id="UP000037939">
    <property type="component" value="Unassembled WGS sequence"/>
</dbReference>
<keyword evidence="14" id="KW-1185">Reference proteome</keyword>
<feature type="domain" description="Dihydroxy-acid/6-phosphogluconate dehydratase C-terminal" evidence="12">
    <location>
        <begin position="412"/>
        <end position="604"/>
    </location>
</feature>
<protein>
    <recommendedName>
        <fullName evidence="9 10">Phosphogluconate dehydratase</fullName>
        <ecNumber evidence="9 10">4.2.1.12</ecNumber>
    </recommendedName>
</protein>
<dbReference type="PROSITE" id="PS00886">
    <property type="entry name" value="ILVD_EDD_1"/>
    <property type="match status" value="1"/>
</dbReference>
<name>A0A0N0GPK5_9NEIS</name>
<feature type="binding site" evidence="9">
    <location>
        <position position="227"/>
    </location>
    <ligand>
        <name>[4Fe-4S] cluster</name>
        <dbReference type="ChEBI" id="CHEBI:49883"/>
    </ligand>
</feature>
<evidence type="ECO:0000256" key="7">
    <source>
        <dbReference type="ARBA" id="ARBA00023239"/>
    </source>
</evidence>
<evidence type="ECO:0000313" key="13">
    <source>
        <dbReference type="EMBL" id="KPC53568.1"/>
    </source>
</evidence>
<comment type="caution">
    <text evidence="13">The sequence shown here is derived from an EMBL/GenBank/DDBJ whole genome shotgun (WGS) entry which is preliminary data.</text>
</comment>
<sequence>MPAVSPVHPRLTEVTRRIVERSRESRQRYLARLDQAASKEPVRKGLACTNQAHGWAAAPEKDKIMLREMRHPNVAIVSSYNDMLSAHQPFETYPAIIKNAVHEVGATAQFAGGTPAMCDGVTQGEPGMELSLFSRDVIAMSTAIALSHNMFDAVTLLGVCDKIVPGLLIGVLQFGHLPAVFVPAGPMTSGISNGEKSKIRQLFAEGKCDRLELLRSEEASYHGAGTCTFYGTANSNQMLMEIMGLHLPGSAFVHPNTPLRDALTAEAGRVAARNTALGNNFIPVGRMIDEKAVVNGIVGLLATGGSTNHTMHLTAAARAAGIVIDWSDFDDLSAVVPLLAKIYPNGASDVNQFHAAGGMGYLTRELLKGGYLHADVMTVMGQGLQYYTREPFLIDGKVEWREAPEHSADESVLRPITKPFSADGGLRLLDGNLGRAVMKVSAVQPEHRIVEAPVMVFHDQHDVLEAFKRGEMEKDLIVVLRFQGPRAMGMPELHKLTPVMGVLQDRGFKVALITDGRMSGASGKVPSAIHITPEALAGGPLAKLRDGDIVRLDAVTGVLQAKVDSAVWASRERAEADLDANQHGMGRELFASFRHAATGAEEGALSLGLAH</sequence>
<comment type="cofactor">
    <cofactor evidence="9">
        <name>[4Fe-4S] cluster</name>
        <dbReference type="ChEBI" id="CHEBI:49883"/>
    </cofactor>
    <text evidence="9">Binds 1 [4Fe-4S] cluster.</text>
</comment>
<evidence type="ECO:0000313" key="14">
    <source>
        <dbReference type="Proteomes" id="UP000037939"/>
    </source>
</evidence>
<proteinExistence type="inferred from homology"/>
<dbReference type="Pfam" id="PF24877">
    <property type="entry name" value="ILV_EDD_C"/>
    <property type="match status" value="1"/>
</dbReference>
<comment type="similarity">
    <text evidence="1 9">Belongs to the IlvD/Edd family.</text>
</comment>
<evidence type="ECO:0000256" key="10">
    <source>
        <dbReference type="NCBIfam" id="TIGR01196"/>
    </source>
</evidence>
<dbReference type="FunFam" id="3.50.30.80:FF:000001">
    <property type="entry name" value="Dihydroxy-acid dehydratase"/>
    <property type="match status" value="1"/>
</dbReference>
<comment type="catalytic activity">
    <reaction evidence="9">
        <text>6-phospho-D-gluconate = 2-dehydro-3-deoxy-6-phospho-D-gluconate + H2O</text>
        <dbReference type="Rhea" id="RHEA:17277"/>
        <dbReference type="ChEBI" id="CHEBI:15377"/>
        <dbReference type="ChEBI" id="CHEBI:57569"/>
        <dbReference type="ChEBI" id="CHEBI:58759"/>
        <dbReference type="EC" id="4.2.1.12"/>
    </reaction>
</comment>
<dbReference type="SUPFAM" id="SSF143975">
    <property type="entry name" value="IlvD/EDD N-terminal domain-like"/>
    <property type="match status" value="1"/>
</dbReference>
<accession>A0A0N0GPK5</accession>
<dbReference type="InterPro" id="IPR037237">
    <property type="entry name" value="IlvD/EDD_N"/>
</dbReference>
<dbReference type="InterPro" id="IPR000581">
    <property type="entry name" value="ILV_EDD_N"/>
</dbReference>